<evidence type="ECO:0000313" key="11">
    <source>
        <dbReference type="EMBL" id="BDD11503.1"/>
    </source>
</evidence>
<dbReference type="PANTHER" id="PTHR30069:SF29">
    <property type="entry name" value="HEMOGLOBIN AND HEMOGLOBIN-HAPTOGLOBIN-BINDING PROTEIN 1-RELATED"/>
    <property type="match status" value="1"/>
</dbReference>
<keyword evidence="6 8" id="KW-0472">Membrane</keyword>
<keyword evidence="5 9" id="KW-0732">Signal</keyword>
<dbReference type="AlphaFoldDB" id="A0AAU9CML9"/>
<dbReference type="InterPro" id="IPR036942">
    <property type="entry name" value="Beta-barrel_TonB_sf"/>
</dbReference>
<dbReference type="Gene3D" id="2.170.130.10">
    <property type="entry name" value="TonB-dependent receptor, plug domain"/>
    <property type="match status" value="1"/>
</dbReference>
<dbReference type="GO" id="GO:0009279">
    <property type="term" value="C:cell outer membrane"/>
    <property type="evidence" value="ECO:0007669"/>
    <property type="project" value="UniProtKB-SubCell"/>
</dbReference>
<evidence type="ECO:0000256" key="4">
    <source>
        <dbReference type="ARBA" id="ARBA00022692"/>
    </source>
</evidence>
<dbReference type="Pfam" id="PF07715">
    <property type="entry name" value="Plug"/>
    <property type="match status" value="1"/>
</dbReference>
<evidence type="ECO:0000259" key="10">
    <source>
        <dbReference type="Pfam" id="PF07715"/>
    </source>
</evidence>
<evidence type="ECO:0000256" key="2">
    <source>
        <dbReference type="ARBA" id="ARBA00022448"/>
    </source>
</evidence>
<keyword evidence="2 8" id="KW-0813">Transport</keyword>
<feature type="chain" id="PRO_5043448557" evidence="9">
    <location>
        <begin position="20"/>
        <end position="790"/>
    </location>
</feature>
<dbReference type="RefSeq" id="WP_338394993.1">
    <property type="nucleotide sequence ID" value="NZ_AP025315.1"/>
</dbReference>
<dbReference type="Gene3D" id="2.40.170.20">
    <property type="entry name" value="TonB-dependent receptor, beta-barrel domain"/>
    <property type="match status" value="1"/>
</dbReference>
<gene>
    <name evidence="11" type="ORF">FUAX_39350</name>
</gene>
<geneLocation type="plasmid" evidence="11 12">
    <name>pFA1</name>
</geneLocation>
<dbReference type="InterPro" id="IPR012910">
    <property type="entry name" value="Plug_dom"/>
</dbReference>
<evidence type="ECO:0000313" key="12">
    <source>
        <dbReference type="Proteomes" id="UP001348817"/>
    </source>
</evidence>
<protein>
    <submittedName>
        <fullName evidence="11">Collagen-binding protein</fullName>
    </submittedName>
</protein>
<organism evidence="11 12">
    <name type="scientific">Fulvitalea axinellae</name>
    <dbReference type="NCBI Taxonomy" id="1182444"/>
    <lineage>
        <taxon>Bacteria</taxon>
        <taxon>Pseudomonadati</taxon>
        <taxon>Bacteroidota</taxon>
        <taxon>Cytophagia</taxon>
        <taxon>Cytophagales</taxon>
        <taxon>Persicobacteraceae</taxon>
        <taxon>Fulvitalea</taxon>
    </lineage>
</organism>
<feature type="domain" description="TonB-dependent receptor plug" evidence="10">
    <location>
        <begin position="137"/>
        <end position="222"/>
    </location>
</feature>
<dbReference type="EMBL" id="AP025315">
    <property type="protein sequence ID" value="BDD11503.1"/>
    <property type="molecule type" value="Genomic_DNA"/>
</dbReference>
<evidence type="ECO:0000256" key="7">
    <source>
        <dbReference type="ARBA" id="ARBA00023237"/>
    </source>
</evidence>
<keyword evidence="4 8" id="KW-0812">Transmembrane</keyword>
<keyword evidence="11" id="KW-0614">Plasmid</keyword>
<evidence type="ECO:0000256" key="5">
    <source>
        <dbReference type="ARBA" id="ARBA00022729"/>
    </source>
</evidence>
<dbReference type="GO" id="GO:0015344">
    <property type="term" value="F:siderophore uptake transmembrane transporter activity"/>
    <property type="evidence" value="ECO:0007669"/>
    <property type="project" value="TreeGrafter"/>
</dbReference>
<dbReference type="KEGG" id="fax:FUAX_39350"/>
<dbReference type="PROSITE" id="PS52016">
    <property type="entry name" value="TONB_DEPENDENT_REC_3"/>
    <property type="match status" value="1"/>
</dbReference>
<feature type="signal peptide" evidence="9">
    <location>
        <begin position="1"/>
        <end position="19"/>
    </location>
</feature>
<keyword evidence="12" id="KW-1185">Reference proteome</keyword>
<reference evidence="11 12" key="1">
    <citation type="submission" date="2021-12" db="EMBL/GenBank/DDBJ databases">
        <title>Genome sequencing of bacteria with rrn-lacking chromosome and rrn-plasmid.</title>
        <authorList>
            <person name="Anda M."/>
            <person name="Iwasaki W."/>
        </authorList>
    </citation>
    <scope>NUCLEOTIDE SEQUENCE [LARGE SCALE GENOMIC DNA]</scope>
    <source>
        <strain evidence="11 12">DSM 100852</strain>
        <plasmid evidence="11 12">pFA1</plasmid>
    </source>
</reference>
<dbReference type="InterPro" id="IPR008969">
    <property type="entry name" value="CarboxyPept-like_regulatory"/>
</dbReference>
<accession>A0AAU9CML9</accession>
<proteinExistence type="inferred from homology"/>
<dbReference type="Proteomes" id="UP001348817">
    <property type="component" value="Plasmid pFA1"/>
</dbReference>
<comment type="subcellular location">
    <subcellularLocation>
        <location evidence="1 8">Cell outer membrane</location>
        <topology evidence="1 8">Multi-pass membrane protein</topology>
    </subcellularLocation>
</comment>
<dbReference type="SUPFAM" id="SSF56935">
    <property type="entry name" value="Porins"/>
    <property type="match status" value="1"/>
</dbReference>
<sequence>MTKYAFSLLVTFFPLWLFAQQKHTLSGTLYDHAKGEPLVGATVHFDGTTIGDITDDKGRYSLAAPAGKYKLVVNYLGYQPIEKLITLDKAQTFDAKLKSDLTKLDAVVVRGEGQQAVDIRTPQMGVNKISSKKIKEIPAVLGEVDIIKSIQLLPGVTSNGEGDGGFNVRGGAGDQNLVLLDGATVYNTAHLFGFFSVFNADAISGIELYKGAAPAKYGGRASSVLNINHKDGEDDSIHLAGGIGILSSRLAVEGPTFKDKGTFLLAGRASYANVFLRLANFGSYAGFYDLNLKTDYRISDKDKIVLSGYFGDDSMELEDAFKNVYGNLSGTLAWKRAFNESVYGEMSLVFSRYRYNFQIFGQSIDWTAGVYDYKAGYDLAYAVNDKLNLDFGLSSIYHVFKPGDVVPTSPDSDINAFEVDQKYALENGVYTNAEHELSDKVTVQYGIRLSNFLRMGKEDISLYENDLPVYYNSELGIYESADPSGVKGYASGKVSKSFWYPEPRLGISVQLNPTSSVKAGYNRMVQYLHLISNTASITPLDVWAPSGQYIDPQIADQYAVGFFKNFKEEKYSLEIEAYYKTVQNRIDYIDGAELIAQERIETQILNGEARAYGLEVLLRKNQGRLTGWIAYTLAKSEQRALGGDAGGPGINKGEWYNTAYDRTHDLSVTGTLKVNEKWSLGGNFAFQTGRPVTYPNGKFEYNDLSVATYSQRNADRLPVYHRLDVSATLRPTPKKGKRWKGEWVFSVYNLYNRMNAASISFAENTDTGVNEATKTSIFGIIPSVTYNFKF</sequence>
<comment type="similarity">
    <text evidence="8">Belongs to the TonB-dependent receptor family.</text>
</comment>
<dbReference type="Gene3D" id="2.60.40.1120">
    <property type="entry name" value="Carboxypeptidase-like, regulatory domain"/>
    <property type="match status" value="1"/>
</dbReference>
<dbReference type="GO" id="GO:0044718">
    <property type="term" value="P:siderophore transmembrane transport"/>
    <property type="evidence" value="ECO:0007669"/>
    <property type="project" value="TreeGrafter"/>
</dbReference>
<evidence type="ECO:0000256" key="9">
    <source>
        <dbReference type="SAM" id="SignalP"/>
    </source>
</evidence>
<keyword evidence="7 8" id="KW-0998">Cell outer membrane</keyword>
<keyword evidence="11" id="KW-0176">Collagen</keyword>
<dbReference type="SUPFAM" id="SSF49464">
    <property type="entry name" value="Carboxypeptidase regulatory domain-like"/>
    <property type="match status" value="1"/>
</dbReference>
<dbReference type="PANTHER" id="PTHR30069">
    <property type="entry name" value="TONB-DEPENDENT OUTER MEMBRANE RECEPTOR"/>
    <property type="match status" value="1"/>
</dbReference>
<dbReference type="Pfam" id="PF13715">
    <property type="entry name" value="CarbopepD_reg_2"/>
    <property type="match status" value="1"/>
</dbReference>
<dbReference type="InterPro" id="IPR037066">
    <property type="entry name" value="Plug_dom_sf"/>
</dbReference>
<keyword evidence="3 8" id="KW-1134">Transmembrane beta strand</keyword>
<evidence type="ECO:0000256" key="3">
    <source>
        <dbReference type="ARBA" id="ARBA00022452"/>
    </source>
</evidence>
<evidence type="ECO:0000256" key="8">
    <source>
        <dbReference type="PROSITE-ProRule" id="PRU01360"/>
    </source>
</evidence>
<evidence type="ECO:0000256" key="1">
    <source>
        <dbReference type="ARBA" id="ARBA00004571"/>
    </source>
</evidence>
<evidence type="ECO:0000256" key="6">
    <source>
        <dbReference type="ARBA" id="ARBA00023136"/>
    </source>
</evidence>
<dbReference type="InterPro" id="IPR039426">
    <property type="entry name" value="TonB-dep_rcpt-like"/>
</dbReference>
<name>A0AAU9CML9_9BACT</name>